<dbReference type="InterPro" id="IPR049574">
    <property type="entry name" value="CrtA-like"/>
</dbReference>
<proteinExistence type="predicted"/>
<keyword evidence="1" id="KW-0560">Oxidoreductase</keyword>
<dbReference type="STRING" id="1123755.SAMN05444714_2397"/>
<evidence type="ECO:0000313" key="2">
    <source>
        <dbReference type="Proteomes" id="UP000198926"/>
    </source>
</evidence>
<keyword evidence="2" id="KW-1185">Reference proteome</keyword>
<dbReference type="CDD" id="cd21650">
    <property type="entry name" value="CrtA-like"/>
    <property type="match status" value="1"/>
</dbReference>
<accession>A0A1I6MW91</accession>
<gene>
    <name evidence="1" type="ORF">SAMN05444714_2397</name>
</gene>
<dbReference type="GO" id="GO:0004497">
    <property type="term" value="F:monooxygenase activity"/>
    <property type="evidence" value="ECO:0007669"/>
    <property type="project" value="UniProtKB-KW"/>
</dbReference>
<keyword evidence="1" id="KW-0503">Monooxygenase</keyword>
<reference evidence="1 2" key="1">
    <citation type="submission" date="2016-10" db="EMBL/GenBank/DDBJ databases">
        <authorList>
            <person name="de Groot N.N."/>
        </authorList>
    </citation>
    <scope>NUCLEOTIDE SEQUENCE [LARGE SCALE GENOMIC DNA]</scope>
    <source>
        <strain evidence="1 2">DSM 29433</strain>
    </source>
</reference>
<dbReference type="RefSeq" id="WP_090208722.1">
    <property type="nucleotide sequence ID" value="NZ_FOZM01000002.1"/>
</dbReference>
<dbReference type="NCBIfam" id="NF045923">
    <property type="entry name" value="SpheroidMoxCrtARhod"/>
    <property type="match status" value="1"/>
</dbReference>
<name>A0A1I6MW91_9RHOB</name>
<dbReference type="Proteomes" id="UP000198926">
    <property type="component" value="Unassembled WGS sequence"/>
</dbReference>
<protein>
    <submittedName>
        <fullName evidence="1">Spheroidene monooxygenase</fullName>
    </submittedName>
</protein>
<evidence type="ECO:0000313" key="1">
    <source>
        <dbReference type="EMBL" id="SFS19871.1"/>
    </source>
</evidence>
<dbReference type="EMBL" id="FOZM01000002">
    <property type="protein sequence ID" value="SFS19871.1"/>
    <property type="molecule type" value="Genomic_DNA"/>
</dbReference>
<dbReference type="OrthoDB" id="1122317at2"/>
<dbReference type="AlphaFoldDB" id="A0A1I6MW91"/>
<sequence>MTQTVSLSFYRFAGAASRVWALTMMGAARLPLARTPDIGFWKLCGSGTGEGFTPVPNTAVYAILATWPDAATARKRTTEGVFARYIAKATETWTVFLQTQSVRGAWSGQSPFAPTQASGTGALAALTRATIKPHIAARFWARVPNISEVIGQDPNVAFKIGIGEVPMLHQVTFSIWPDEKTMAGFARTGPHAEAIRAVRDEGWFREELYARFAVHSDRGTWNGTSPLAKLEAA</sequence>
<organism evidence="1 2">
    <name type="scientific">Yoonia litorea</name>
    <dbReference type="NCBI Taxonomy" id="1123755"/>
    <lineage>
        <taxon>Bacteria</taxon>
        <taxon>Pseudomonadati</taxon>
        <taxon>Pseudomonadota</taxon>
        <taxon>Alphaproteobacteria</taxon>
        <taxon>Rhodobacterales</taxon>
        <taxon>Paracoccaceae</taxon>
        <taxon>Yoonia</taxon>
    </lineage>
</organism>